<dbReference type="EMBL" id="JAAKZZ010000004">
    <property type="protein sequence ID" value="NGO66969.1"/>
    <property type="molecule type" value="Genomic_DNA"/>
</dbReference>
<name>A0A6G4WNY1_9ACTN</name>
<organism evidence="1 2">
    <name type="scientific">Streptomyces boncukensis</name>
    <dbReference type="NCBI Taxonomy" id="2711219"/>
    <lineage>
        <taxon>Bacteria</taxon>
        <taxon>Bacillati</taxon>
        <taxon>Actinomycetota</taxon>
        <taxon>Actinomycetes</taxon>
        <taxon>Kitasatosporales</taxon>
        <taxon>Streptomycetaceae</taxon>
        <taxon>Streptomyces</taxon>
    </lineage>
</organism>
<dbReference type="Proteomes" id="UP000477722">
    <property type="component" value="Unassembled WGS sequence"/>
</dbReference>
<evidence type="ECO:0000313" key="2">
    <source>
        <dbReference type="Proteomes" id="UP000477722"/>
    </source>
</evidence>
<dbReference type="RefSeq" id="WP_165296631.1">
    <property type="nucleotide sequence ID" value="NZ_JAAKZZ010000004.1"/>
</dbReference>
<sequence length="117" mass="12524">MTETLSCRRGPRGTLAALLAHRGPGVLRAAGAPFLRAVWQATPPVDRAAVLARLAWEARGGAVRGDAYAQQLHRAARAHRGCGPFTVRARPQHERHIELHAAFALLAAGARRGEARA</sequence>
<protein>
    <submittedName>
        <fullName evidence="1">Uncharacterized protein</fullName>
    </submittedName>
</protein>
<gene>
    <name evidence="1" type="ORF">G5C65_01035</name>
</gene>
<accession>A0A6G4WNY1</accession>
<proteinExistence type="predicted"/>
<keyword evidence="2" id="KW-1185">Reference proteome</keyword>
<reference evidence="1 2" key="1">
    <citation type="submission" date="2020-02" db="EMBL/GenBank/DDBJ databases">
        <title>Whole-genome analyses of novel actinobacteria.</title>
        <authorList>
            <person name="Sahin N."/>
            <person name="Tatar D."/>
        </authorList>
    </citation>
    <scope>NUCLEOTIDE SEQUENCE [LARGE SCALE GENOMIC DNA]</scope>
    <source>
        <strain evidence="1 2">SB3404</strain>
    </source>
</reference>
<evidence type="ECO:0000313" key="1">
    <source>
        <dbReference type="EMBL" id="NGO66969.1"/>
    </source>
</evidence>
<dbReference type="AlphaFoldDB" id="A0A6G4WNY1"/>
<comment type="caution">
    <text evidence="1">The sequence shown here is derived from an EMBL/GenBank/DDBJ whole genome shotgun (WGS) entry which is preliminary data.</text>
</comment>